<reference evidence="1" key="2">
    <citation type="journal article" date="2015" name="Gigascience">
        <title>Reconstructing a comprehensive transcriptome assembly of a white-pupal translocated strain of the pest fruit fly Bactrocera cucurbitae.</title>
        <authorList>
            <person name="Sim S.B."/>
            <person name="Calla B."/>
            <person name="Hall B."/>
            <person name="DeRego T."/>
            <person name="Geib S.M."/>
        </authorList>
    </citation>
    <scope>NUCLEOTIDE SEQUENCE</scope>
</reference>
<dbReference type="EMBL" id="GBXI01000661">
    <property type="protein sequence ID" value="JAD13631.1"/>
    <property type="molecule type" value="Transcribed_RNA"/>
</dbReference>
<proteinExistence type="predicted"/>
<organism evidence="1">
    <name type="scientific">Zeugodacus cucurbitae</name>
    <name type="common">Melon fruit fly</name>
    <name type="synonym">Bactrocera cucurbitae</name>
    <dbReference type="NCBI Taxonomy" id="28588"/>
    <lineage>
        <taxon>Eukaryota</taxon>
        <taxon>Metazoa</taxon>
        <taxon>Ecdysozoa</taxon>
        <taxon>Arthropoda</taxon>
        <taxon>Hexapoda</taxon>
        <taxon>Insecta</taxon>
        <taxon>Pterygota</taxon>
        <taxon>Neoptera</taxon>
        <taxon>Endopterygota</taxon>
        <taxon>Diptera</taxon>
        <taxon>Brachycera</taxon>
        <taxon>Muscomorpha</taxon>
        <taxon>Tephritoidea</taxon>
        <taxon>Tephritidae</taxon>
        <taxon>Zeugodacus</taxon>
        <taxon>Zeugodacus</taxon>
    </lineage>
</organism>
<reference evidence="1" key="1">
    <citation type="submission" date="2014-11" db="EMBL/GenBank/DDBJ databases">
        <authorList>
            <person name="Geib S."/>
        </authorList>
    </citation>
    <scope>NUCLEOTIDE SEQUENCE</scope>
</reference>
<evidence type="ECO:0000313" key="1">
    <source>
        <dbReference type="EMBL" id="JAD13631.1"/>
    </source>
</evidence>
<accession>A0A0A1XRJ0</accession>
<gene>
    <name evidence="1" type="primary">Il12a</name>
    <name evidence="1" type="ORF">g.11872</name>
</gene>
<sequence>MLKEKLPLNRQQCLERIQMLGRAKNPVEAPAKILKNSRITVKCCKSVSPEFRSILKSYEMPSGPLEPLKITKRKPKQLEPEPAKDLNIDEMDPAMARYMRMVMEANSIQNSLYDINFYASERAKKNAGNKVN</sequence>
<dbReference type="AlphaFoldDB" id="A0A0A1XRJ0"/>
<protein>
    <submittedName>
        <fullName evidence="1">Interleukin-12 subunit alpha</fullName>
    </submittedName>
</protein>
<name>A0A0A1XRJ0_ZEUCU</name>